<dbReference type="GO" id="GO:0016740">
    <property type="term" value="F:transferase activity"/>
    <property type="evidence" value="ECO:0007669"/>
    <property type="project" value="UniProtKB-KW"/>
</dbReference>
<comment type="caution">
    <text evidence="2">The sequence shown here is derived from an EMBL/GenBank/DDBJ whole genome shotgun (WGS) entry which is preliminary data.</text>
</comment>
<protein>
    <submittedName>
        <fullName evidence="2">GNAT family N-acetyltransferase</fullName>
    </submittedName>
</protein>
<dbReference type="Pfam" id="PF14542">
    <property type="entry name" value="Acetyltransf_CG"/>
    <property type="match status" value="1"/>
</dbReference>
<dbReference type="PANTHER" id="PTHR31435">
    <property type="entry name" value="PROTEIN NATD1"/>
    <property type="match status" value="1"/>
</dbReference>
<dbReference type="PANTHER" id="PTHR31435:SF10">
    <property type="entry name" value="BSR4717 PROTEIN"/>
    <property type="match status" value="1"/>
</dbReference>
<keyword evidence="3" id="KW-1185">Reference proteome</keyword>
<name>A0A7K1XWZ4_9SPHI</name>
<keyword evidence="2" id="KW-0808">Transferase</keyword>
<dbReference type="InterPro" id="IPR016181">
    <property type="entry name" value="Acyl_CoA_acyltransferase"/>
</dbReference>
<proteinExistence type="predicted"/>
<dbReference type="InterPro" id="IPR031165">
    <property type="entry name" value="GNAT_YJDJ"/>
</dbReference>
<dbReference type="RefSeq" id="WP_160906500.1">
    <property type="nucleotide sequence ID" value="NZ_WVHS01000002.1"/>
</dbReference>
<sequence length="94" mass="10472">MEIKHQENSQKGSFYVETDGTLLAEMTYSFAGIDKIVIDHTFVSDILRGQGVGNLLVDAAVSYARDNSFKIFPICPFARSVFGKVAAYNDVYIR</sequence>
<dbReference type="SUPFAM" id="SSF55729">
    <property type="entry name" value="Acyl-CoA N-acyltransferases (Nat)"/>
    <property type="match status" value="1"/>
</dbReference>
<dbReference type="InterPro" id="IPR045057">
    <property type="entry name" value="Gcn5-rel_NAT"/>
</dbReference>
<dbReference type="CDD" id="cd04301">
    <property type="entry name" value="NAT_SF"/>
    <property type="match status" value="1"/>
</dbReference>
<gene>
    <name evidence="2" type="ORF">GS398_09365</name>
</gene>
<dbReference type="Proteomes" id="UP000451233">
    <property type="component" value="Unassembled WGS sequence"/>
</dbReference>
<organism evidence="2 3">
    <name type="scientific">Hufsiella ginkgonis</name>
    <dbReference type="NCBI Taxonomy" id="2695274"/>
    <lineage>
        <taxon>Bacteria</taxon>
        <taxon>Pseudomonadati</taxon>
        <taxon>Bacteroidota</taxon>
        <taxon>Sphingobacteriia</taxon>
        <taxon>Sphingobacteriales</taxon>
        <taxon>Sphingobacteriaceae</taxon>
        <taxon>Hufsiella</taxon>
    </lineage>
</organism>
<reference evidence="2 3" key="1">
    <citation type="submission" date="2019-11" db="EMBL/GenBank/DDBJ databases">
        <title>Pedobacter sp. HMF7056 Genome sequencing and assembly.</title>
        <authorList>
            <person name="Kang H."/>
            <person name="Kim H."/>
            <person name="Joh K."/>
        </authorList>
    </citation>
    <scope>NUCLEOTIDE SEQUENCE [LARGE SCALE GENOMIC DNA]</scope>
    <source>
        <strain evidence="2 3">HMF7056</strain>
    </source>
</reference>
<evidence type="ECO:0000313" key="3">
    <source>
        <dbReference type="Proteomes" id="UP000451233"/>
    </source>
</evidence>
<evidence type="ECO:0000259" key="1">
    <source>
        <dbReference type="PROSITE" id="PS51729"/>
    </source>
</evidence>
<dbReference type="AlphaFoldDB" id="A0A7K1XWZ4"/>
<evidence type="ECO:0000313" key="2">
    <source>
        <dbReference type="EMBL" id="MXV15511.1"/>
    </source>
</evidence>
<dbReference type="EMBL" id="WVHS01000002">
    <property type="protein sequence ID" value="MXV15511.1"/>
    <property type="molecule type" value="Genomic_DNA"/>
</dbReference>
<accession>A0A7K1XWZ4</accession>
<feature type="domain" description="N-acetyltransferase" evidence="1">
    <location>
        <begin position="6"/>
        <end position="93"/>
    </location>
</feature>
<dbReference type="Gene3D" id="3.40.630.30">
    <property type="match status" value="1"/>
</dbReference>
<dbReference type="PROSITE" id="PS51729">
    <property type="entry name" value="GNAT_YJDJ"/>
    <property type="match status" value="1"/>
</dbReference>